<dbReference type="KEGG" id="smon:AWR27_14260"/>
<accession>A0A1P9WYC1</accession>
<dbReference type="EMBL" id="CP014263">
    <property type="protein sequence ID" value="AQG80382.1"/>
    <property type="molecule type" value="Genomic_DNA"/>
</dbReference>
<reference evidence="1 2" key="1">
    <citation type="submission" date="2016-01" db="EMBL/GenBank/DDBJ databases">
        <authorList>
            <person name="Oliw E.H."/>
        </authorList>
    </citation>
    <scope>NUCLEOTIDE SEQUENCE [LARGE SCALE GENOMIC DNA]</scope>
    <source>
        <strain evidence="1 2">DY10</strain>
    </source>
</reference>
<name>A0A1P9WYC1_9BACT</name>
<sequence length="447" mass="51235">MLGDSELNIAKFLKYFLTGKKQIDFVRKSEKFSVLPNKPIDAVTLNKILKGNKKPNEDDLLRIAQVVLDKPDATVHELWRFVQNYDIPVTEEGTLNLISGFTGWSALLISALDLTNETGRSRWPAGVRFAFSGKENGEPNYLTYDDDDSLETLKQSLVRFDTIYIAEDLQKLYLSHAVDGFCMLRSSFQKMPFDDFAEPPIQVSRLVSGYGTHLYVIGKGVTSYVSSADKPGLFGIIDQIEQLNTFIRSGRPVRLYYLKNATIERHLEQYLAYPDVVNVADKIQQTSQLPLTGDKYTSFLRTAREVIQKDDGLLILVAFEPILNRIYHDLLDDDSFTEQERSVINYRYVNLAQLVNEKSTYCLYCRPDSLRDPAKLMKINELLALVNTQPRLDRLNSIRLTDLLFPKEEAAGHPDIPRFERWKRVVETLQLRNNSLPILNLLTRQII</sequence>
<keyword evidence="2" id="KW-1185">Reference proteome</keyword>
<gene>
    <name evidence="1" type="ORF">AWR27_14260</name>
</gene>
<organism evidence="1 2">
    <name type="scientific">Spirosoma montaniterrae</name>
    <dbReference type="NCBI Taxonomy" id="1178516"/>
    <lineage>
        <taxon>Bacteria</taxon>
        <taxon>Pseudomonadati</taxon>
        <taxon>Bacteroidota</taxon>
        <taxon>Cytophagia</taxon>
        <taxon>Cytophagales</taxon>
        <taxon>Cytophagaceae</taxon>
        <taxon>Spirosoma</taxon>
    </lineage>
</organism>
<evidence type="ECO:0000313" key="2">
    <source>
        <dbReference type="Proteomes" id="UP000187941"/>
    </source>
</evidence>
<dbReference type="AlphaFoldDB" id="A0A1P9WYC1"/>
<proteinExistence type="predicted"/>
<protein>
    <submittedName>
        <fullName evidence="1">Uncharacterized protein</fullName>
    </submittedName>
</protein>
<evidence type="ECO:0000313" key="1">
    <source>
        <dbReference type="EMBL" id="AQG80382.1"/>
    </source>
</evidence>
<dbReference type="Proteomes" id="UP000187941">
    <property type="component" value="Chromosome"/>
</dbReference>